<dbReference type="Pfam" id="PF06808">
    <property type="entry name" value="DctM"/>
    <property type="match status" value="1"/>
</dbReference>
<feature type="transmembrane region" description="Helical" evidence="2">
    <location>
        <begin position="56"/>
        <end position="75"/>
    </location>
</feature>
<dbReference type="PANTHER" id="PTHR43849">
    <property type="entry name" value="BLL3936 PROTEIN"/>
    <property type="match status" value="1"/>
</dbReference>
<dbReference type="AlphaFoldDB" id="A0A495A7N6"/>
<feature type="transmembrane region" description="Helical" evidence="2">
    <location>
        <begin position="221"/>
        <end position="247"/>
    </location>
</feature>
<dbReference type="PANTHER" id="PTHR43849:SF2">
    <property type="entry name" value="BLL3936 PROTEIN"/>
    <property type="match status" value="1"/>
</dbReference>
<name>A0A495A7N6_9BACI</name>
<evidence type="ECO:0000259" key="3">
    <source>
        <dbReference type="Pfam" id="PF06808"/>
    </source>
</evidence>
<evidence type="ECO:0000256" key="2">
    <source>
        <dbReference type="SAM" id="Phobius"/>
    </source>
</evidence>
<feature type="compositionally biased region" description="Basic and acidic residues" evidence="1">
    <location>
        <begin position="1"/>
        <end position="21"/>
    </location>
</feature>
<feature type="transmembrane region" description="Helical" evidence="2">
    <location>
        <begin position="439"/>
        <end position="458"/>
    </location>
</feature>
<feature type="transmembrane region" description="Helical" evidence="2">
    <location>
        <begin position="589"/>
        <end position="612"/>
    </location>
</feature>
<feature type="region of interest" description="Disordered" evidence="1">
    <location>
        <begin position="1"/>
        <end position="30"/>
    </location>
</feature>
<keyword evidence="5" id="KW-1185">Reference proteome</keyword>
<dbReference type="OrthoDB" id="9759894at2"/>
<proteinExistence type="predicted"/>
<dbReference type="InterPro" id="IPR010656">
    <property type="entry name" value="DctM"/>
</dbReference>
<dbReference type="RefSeq" id="WP_121203469.1">
    <property type="nucleotide sequence ID" value="NZ_RBZP01000002.1"/>
</dbReference>
<keyword evidence="2" id="KW-0472">Membrane</keyword>
<evidence type="ECO:0000313" key="4">
    <source>
        <dbReference type="EMBL" id="RKQ35797.1"/>
    </source>
</evidence>
<sequence length="668" mass="71740">MGKKEQNSKSSNDKKLEEKESNSVTTSSNGKIDTTVDEEAIEAASGMRHLSGWVRYLFMTIAVIGALYHLYILNFNPIDPWVFRSTHLVFGTVLGLMLYPGWRKASSKVHIVDWLLIIASIYIGYYIYANLNQLVFRFGVTPTDMDFYVALVGLLLVVELTRRTSGWVLPILALVFVGYVFAGPYLPGILNHNGYSLERFVTYVYGLDGVFGVTTDVSSKYIILFIIFGAFLQMSGVGQYFINVAFAIAGGLRGGPAKVAIFSSGLMGMINGTSAGNVVATGSLTIPLMKRTGYPPQFAAATEATASAGGQLLPPIMGAGAFLMAEITGIGYSEIIIAAIIPAVLYFTSVYFMVDFKALKSGMKGLSREQLPNVKAILKKAYLFVPVILLITLLVQGFSVIYAGTAGIIACFVLSLFSKETRMGLKSILEAFELGMKNAIQLISIVACAGIIVGVIALTGIGQRFSSLLLSIADNNMLIALIFAMVISIILGMGMPTTAAYAVAASAVAPGLINMGIDPLLAHMFVFYFAVISAITPPVALAAFAAAGITGTDPMKTGFQAFKLGLAAFIVPFMFFFSPELLLQSDSTVGIIIASITALVGVYLLSAAVQAWFLGKHAQWYSRIFLMVAALLFMLSSLYTDLVAIGIVLLVIVIQKFINKSDMIQKAA</sequence>
<dbReference type="EMBL" id="RBZP01000002">
    <property type="protein sequence ID" value="RKQ35797.1"/>
    <property type="molecule type" value="Genomic_DNA"/>
</dbReference>
<evidence type="ECO:0000313" key="5">
    <source>
        <dbReference type="Proteomes" id="UP000269301"/>
    </source>
</evidence>
<feature type="transmembrane region" description="Helical" evidence="2">
    <location>
        <begin position="624"/>
        <end position="654"/>
    </location>
</feature>
<reference evidence="4 5" key="1">
    <citation type="journal article" date="2016" name="Int. J. Syst. Evol. Microbiol.">
        <title>Oceanobacillus halophilus sp. nov., a novel moderately halophilic bacterium from a hypersaline lake.</title>
        <authorList>
            <person name="Amoozegar M.A."/>
            <person name="Bagheri M."/>
            <person name="Makhdoumi A."/>
            <person name="Nikou M.M."/>
            <person name="Fazeli S.A.S."/>
            <person name="Schumann P."/>
            <person name="Sproer C."/>
            <person name="Sanchez-Porro C."/>
            <person name="Ventosa A."/>
        </authorList>
    </citation>
    <scope>NUCLEOTIDE SEQUENCE [LARGE SCALE GENOMIC DNA]</scope>
    <source>
        <strain evidence="4 5">DSM 23996</strain>
    </source>
</reference>
<keyword evidence="2" id="KW-0812">Transmembrane</keyword>
<feature type="transmembrane region" description="Helical" evidence="2">
    <location>
        <begin position="525"/>
        <end position="547"/>
    </location>
</feature>
<feature type="domain" description="TRAP C4-dicarboxylate transport system permease DctM subunit" evidence="3">
    <location>
        <begin position="152"/>
        <end position="584"/>
    </location>
</feature>
<evidence type="ECO:0000256" key="1">
    <source>
        <dbReference type="SAM" id="MobiDB-lite"/>
    </source>
</evidence>
<feature type="transmembrane region" description="Helical" evidence="2">
    <location>
        <begin position="335"/>
        <end position="356"/>
    </location>
</feature>
<feature type="transmembrane region" description="Helical" evidence="2">
    <location>
        <begin position="478"/>
        <end position="504"/>
    </location>
</feature>
<feature type="transmembrane region" description="Helical" evidence="2">
    <location>
        <begin position="134"/>
        <end position="158"/>
    </location>
</feature>
<feature type="transmembrane region" description="Helical" evidence="2">
    <location>
        <begin position="259"/>
        <end position="280"/>
    </location>
</feature>
<keyword evidence="2" id="KW-1133">Transmembrane helix</keyword>
<feature type="transmembrane region" description="Helical" evidence="2">
    <location>
        <begin position="167"/>
        <end position="186"/>
    </location>
</feature>
<gene>
    <name evidence="4" type="ORF">D8M06_05950</name>
</gene>
<feature type="transmembrane region" description="Helical" evidence="2">
    <location>
        <begin position="111"/>
        <end position="128"/>
    </location>
</feature>
<dbReference type="Proteomes" id="UP000269301">
    <property type="component" value="Unassembled WGS sequence"/>
</dbReference>
<feature type="transmembrane region" description="Helical" evidence="2">
    <location>
        <begin position="81"/>
        <end position="99"/>
    </location>
</feature>
<protein>
    <submittedName>
        <fullName evidence="4">TRAP transporter permease</fullName>
    </submittedName>
</protein>
<feature type="transmembrane region" description="Helical" evidence="2">
    <location>
        <begin position="377"/>
        <end position="395"/>
    </location>
</feature>
<dbReference type="NCBIfam" id="TIGR02123">
    <property type="entry name" value="TRAP_fused"/>
    <property type="match status" value="1"/>
</dbReference>
<accession>A0A495A7N6</accession>
<dbReference type="InterPro" id="IPR011853">
    <property type="entry name" value="TRAP_DctM-Dct_fused"/>
</dbReference>
<organism evidence="4 5">
    <name type="scientific">Oceanobacillus halophilus</name>
    <dbReference type="NCBI Taxonomy" id="930130"/>
    <lineage>
        <taxon>Bacteria</taxon>
        <taxon>Bacillati</taxon>
        <taxon>Bacillota</taxon>
        <taxon>Bacilli</taxon>
        <taxon>Bacillales</taxon>
        <taxon>Bacillaceae</taxon>
        <taxon>Oceanobacillus</taxon>
    </lineage>
</organism>
<comment type="caution">
    <text evidence="4">The sequence shown here is derived from an EMBL/GenBank/DDBJ whole genome shotgun (WGS) entry which is preliminary data.</text>
</comment>
<feature type="transmembrane region" description="Helical" evidence="2">
    <location>
        <begin position="559"/>
        <end position="577"/>
    </location>
</feature>